<sequence>MMMNRKKPASLHEAIRNLWKIRIMLEKNYTENCATWMATRIESLIDHMQYGHALIAYHRQDGTFRLVRATLLPYKNMFRQDYDITRVTTTIAYWDIEQQAWRTFQLENFLEWSPVC</sequence>
<dbReference type="InterPro" id="IPR024401">
    <property type="entry name" value="WYL_prot"/>
</dbReference>
<evidence type="ECO:0000313" key="1">
    <source>
        <dbReference type="EMBL" id="EGF54444.1"/>
    </source>
</evidence>
<evidence type="ECO:0008006" key="3">
    <source>
        <dbReference type="Google" id="ProtNLM"/>
    </source>
</evidence>
<dbReference type="Pfam" id="PF10902">
    <property type="entry name" value="WYL_2"/>
    <property type="match status" value="1"/>
</dbReference>
<evidence type="ECO:0000313" key="2">
    <source>
        <dbReference type="Proteomes" id="UP000010321"/>
    </source>
</evidence>
<dbReference type="EMBL" id="AFBM01000005">
    <property type="protein sequence ID" value="EGF54444.1"/>
    <property type="molecule type" value="Genomic_DNA"/>
</dbReference>
<accession>A0ABN0CS28</accession>
<dbReference type="Proteomes" id="UP000010321">
    <property type="component" value="Unassembled WGS sequence"/>
</dbReference>
<proteinExistence type="predicted"/>
<gene>
    <name evidence="1" type="ORF">HMPREF9445_00398</name>
</gene>
<name>A0ABN0CS28_9BACE</name>
<keyword evidence="2" id="KW-1185">Reference proteome</keyword>
<organism evidence="1 2">
    <name type="scientific">Bacteroides clarus YIT 12056</name>
    <dbReference type="NCBI Taxonomy" id="762984"/>
    <lineage>
        <taxon>Bacteria</taxon>
        <taxon>Pseudomonadati</taxon>
        <taxon>Bacteroidota</taxon>
        <taxon>Bacteroidia</taxon>
        <taxon>Bacteroidales</taxon>
        <taxon>Bacteroidaceae</taxon>
        <taxon>Bacteroides</taxon>
    </lineage>
</organism>
<comment type="caution">
    <text evidence="1">The sequence shown here is derived from an EMBL/GenBank/DDBJ whole genome shotgun (WGS) entry which is preliminary data.</text>
</comment>
<dbReference type="RefSeq" id="WP_009120606.1">
    <property type="nucleotide sequence ID" value="NZ_FQWK01000006.1"/>
</dbReference>
<protein>
    <recommendedName>
        <fullName evidence="3">DUF2693 domain-containing protein</fullName>
    </recommendedName>
</protein>
<reference evidence="1 2" key="1">
    <citation type="submission" date="2011-02" db="EMBL/GenBank/DDBJ databases">
        <authorList>
            <person name="Weinstock G."/>
            <person name="Sodergren E."/>
            <person name="Clifton S."/>
            <person name="Fulton L."/>
            <person name="Fulton B."/>
            <person name="Courtney L."/>
            <person name="Fronick C."/>
            <person name="Harrison M."/>
            <person name="Strong C."/>
            <person name="Farmer C."/>
            <person name="Delahaunty K."/>
            <person name="Markovic C."/>
            <person name="Hall O."/>
            <person name="Minx P."/>
            <person name="Tomlinson C."/>
            <person name="Mitreva M."/>
            <person name="Hou S."/>
            <person name="Chen J."/>
            <person name="Wollam A."/>
            <person name="Pepin K.H."/>
            <person name="Johnson M."/>
            <person name="Bhonagiri V."/>
            <person name="Zhang X."/>
            <person name="Suruliraj S."/>
            <person name="Warren W."/>
            <person name="Chinwalla A."/>
            <person name="Mardis E.R."/>
            <person name="Wilson R.K."/>
        </authorList>
    </citation>
    <scope>NUCLEOTIDE SEQUENCE [LARGE SCALE GENOMIC DNA]</scope>
    <source>
        <strain evidence="1 2">YIT 12056</strain>
    </source>
</reference>